<evidence type="ECO:0000313" key="1">
    <source>
        <dbReference type="EMBL" id="CBY89012.1"/>
    </source>
</evidence>
<gene>
    <name evidence="1" type="primary">met</name>
</gene>
<reference evidence="1" key="1">
    <citation type="submission" date="2011-01" db="EMBL/GenBank/DDBJ databases">
        <title>RNA 1 of Apple mosaic virus 3219-3404.</title>
        <authorList>
            <person name="Lakshmi V."/>
            <person name="Kumar S."/>
            <person name="Hallan V."/>
            <person name="Verma R.R."/>
            <person name="Zaidi A.A."/>
        </authorList>
    </citation>
    <scope>NUCLEOTIDE SEQUENCE</scope>
    <source>
        <strain evidence="1">3219-3404</strain>
        <tissue evidence="1">Leaf</tissue>
    </source>
</reference>
<accession>E7BDD5</accession>
<proteinExistence type="predicted"/>
<feature type="non-terminal residue" evidence="1">
    <location>
        <position position="62"/>
    </location>
</feature>
<sequence>SGRLDRFMWEEREARSSERELKHIVRICVVGEMDPETRLESDRTTVCGFAVSFPSVASLGVS</sequence>
<feature type="non-terminal residue" evidence="1">
    <location>
        <position position="1"/>
    </location>
</feature>
<dbReference type="EMBL" id="FR772098">
    <property type="protein sequence ID" value="CBY89012.1"/>
    <property type="molecule type" value="Genomic_RNA"/>
</dbReference>
<protein>
    <submittedName>
        <fullName evidence="1">Methyltransfersae</fullName>
    </submittedName>
</protein>
<name>E7BDD5_9BROM</name>
<organism evidence="1">
    <name type="scientific">Ilarvirus ApMV</name>
    <dbReference type="NCBI Taxonomy" id="12319"/>
    <lineage>
        <taxon>Viruses</taxon>
        <taxon>Riboviria</taxon>
        <taxon>Orthornavirae</taxon>
        <taxon>Kitrinoviricota</taxon>
        <taxon>Alsuviricetes</taxon>
        <taxon>Martellivirales</taxon>
        <taxon>Bromoviridae</taxon>
        <taxon>Ilarvirus</taxon>
    </lineage>
</organism>